<evidence type="ECO:0000313" key="5">
    <source>
        <dbReference type="EMBL" id="SFN79077.1"/>
    </source>
</evidence>
<evidence type="ECO:0000256" key="3">
    <source>
        <dbReference type="ARBA" id="ARBA00023141"/>
    </source>
</evidence>
<dbReference type="Gene3D" id="3.40.50.10860">
    <property type="entry name" value="Leucine Dehydrogenase, chain A, domain 1"/>
    <property type="match status" value="1"/>
</dbReference>
<dbReference type="GO" id="GO:0009423">
    <property type="term" value="P:chorismate biosynthetic process"/>
    <property type="evidence" value="ECO:0007669"/>
    <property type="project" value="TreeGrafter"/>
</dbReference>
<dbReference type="PANTHER" id="PTHR21089:SF1">
    <property type="entry name" value="BIFUNCTIONAL 3-DEHYDROQUINATE DEHYDRATASE_SHIKIMATE DEHYDROGENASE, CHLOROPLASTIC"/>
    <property type="match status" value="1"/>
</dbReference>
<dbReference type="GO" id="GO:0009073">
    <property type="term" value="P:aromatic amino acid family biosynthetic process"/>
    <property type="evidence" value="ECO:0007669"/>
    <property type="project" value="UniProtKB-KW"/>
</dbReference>
<dbReference type="CDD" id="cd01065">
    <property type="entry name" value="NAD_bind_Shikimate_DH"/>
    <property type="match status" value="1"/>
</dbReference>
<keyword evidence="3" id="KW-0028">Amino-acid biosynthesis</keyword>
<protein>
    <submittedName>
        <fullName evidence="5">Shikimate dehydrogenase</fullName>
    </submittedName>
</protein>
<dbReference type="EMBL" id="FOVL01000017">
    <property type="protein sequence ID" value="SFN79077.1"/>
    <property type="molecule type" value="Genomic_DNA"/>
</dbReference>
<dbReference type="InterPro" id="IPR013708">
    <property type="entry name" value="Shikimate_DH-bd_N"/>
</dbReference>
<name>A0A1I5BWN6_9FLAO</name>
<evidence type="ECO:0000259" key="4">
    <source>
        <dbReference type="Pfam" id="PF08501"/>
    </source>
</evidence>
<evidence type="ECO:0000313" key="6">
    <source>
        <dbReference type="Proteomes" id="UP000199153"/>
    </source>
</evidence>
<dbReference type="GO" id="GO:0019632">
    <property type="term" value="P:shikimate metabolic process"/>
    <property type="evidence" value="ECO:0007669"/>
    <property type="project" value="TreeGrafter"/>
</dbReference>
<dbReference type="Proteomes" id="UP000199153">
    <property type="component" value="Unassembled WGS sequence"/>
</dbReference>
<dbReference type="InterPro" id="IPR036291">
    <property type="entry name" value="NAD(P)-bd_dom_sf"/>
</dbReference>
<keyword evidence="2" id="KW-0560">Oxidoreductase</keyword>
<comment type="pathway">
    <text evidence="1">Metabolic intermediate biosynthesis; chorismate biosynthesis; chorismate from D-erythrose 4-phosphate and phosphoenolpyruvate: step 4/7.</text>
</comment>
<dbReference type="AlphaFoldDB" id="A0A1I5BWN6"/>
<gene>
    <name evidence="5" type="ORF">SAMN05660413_02591</name>
</gene>
<evidence type="ECO:0000256" key="1">
    <source>
        <dbReference type="ARBA" id="ARBA00004871"/>
    </source>
</evidence>
<organism evidence="5 6">
    <name type="scientific">Salegentibacter flavus</name>
    <dbReference type="NCBI Taxonomy" id="287099"/>
    <lineage>
        <taxon>Bacteria</taxon>
        <taxon>Pseudomonadati</taxon>
        <taxon>Bacteroidota</taxon>
        <taxon>Flavobacteriia</taxon>
        <taxon>Flavobacteriales</taxon>
        <taxon>Flavobacteriaceae</taxon>
        <taxon>Salegentibacter</taxon>
    </lineage>
</organism>
<dbReference type="InterPro" id="IPR022893">
    <property type="entry name" value="Shikimate_DH_fam"/>
</dbReference>
<dbReference type="STRING" id="287099.SAMN05660413_02591"/>
<dbReference type="RefSeq" id="WP_093410431.1">
    <property type="nucleotide sequence ID" value="NZ_FOVL01000017.1"/>
</dbReference>
<proteinExistence type="predicted"/>
<dbReference type="OrthoDB" id="9792692at2"/>
<dbReference type="Pfam" id="PF08501">
    <property type="entry name" value="Shikimate_dh_N"/>
    <property type="match status" value="1"/>
</dbReference>
<dbReference type="InterPro" id="IPR046346">
    <property type="entry name" value="Aminoacid_DH-like_N_sf"/>
</dbReference>
<dbReference type="SUPFAM" id="SSF53223">
    <property type="entry name" value="Aminoacid dehydrogenase-like, N-terminal domain"/>
    <property type="match status" value="1"/>
</dbReference>
<dbReference type="PANTHER" id="PTHR21089">
    <property type="entry name" value="SHIKIMATE DEHYDROGENASE"/>
    <property type="match status" value="1"/>
</dbReference>
<dbReference type="GO" id="GO:0050661">
    <property type="term" value="F:NADP binding"/>
    <property type="evidence" value="ECO:0007669"/>
    <property type="project" value="TreeGrafter"/>
</dbReference>
<evidence type="ECO:0000256" key="2">
    <source>
        <dbReference type="ARBA" id="ARBA00023002"/>
    </source>
</evidence>
<keyword evidence="3" id="KW-0057">Aromatic amino acid biosynthesis</keyword>
<dbReference type="SUPFAM" id="SSF51735">
    <property type="entry name" value="NAD(P)-binding Rossmann-fold domains"/>
    <property type="match status" value="1"/>
</dbReference>
<feature type="domain" description="Shikimate dehydrogenase substrate binding N-terminal" evidence="4">
    <location>
        <begin position="6"/>
        <end position="87"/>
    </location>
</feature>
<dbReference type="Gene3D" id="3.40.50.720">
    <property type="entry name" value="NAD(P)-binding Rossmann-like Domain"/>
    <property type="match status" value="1"/>
</dbReference>
<accession>A0A1I5BWN6</accession>
<reference evidence="5 6" key="1">
    <citation type="submission" date="2016-10" db="EMBL/GenBank/DDBJ databases">
        <authorList>
            <person name="de Groot N.N."/>
        </authorList>
    </citation>
    <scope>NUCLEOTIDE SEQUENCE [LARGE SCALE GENOMIC DNA]</scope>
    <source>
        <strain evidence="5 6">DSM 17794</strain>
    </source>
</reference>
<dbReference type="GO" id="GO:0005829">
    <property type="term" value="C:cytosol"/>
    <property type="evidence" value="ECO:0007669"/>
    <property type="project" value="TreeGrafter"/>
</dbReference>
<dbReference type="GO" id="GO:0004764">
    <property type="term" value="F:shikimate 3-dehydrogenase (NADP+) activity"/>
    <property type="evidence" value="ECO:0007669"/>
    <property type="project" value="InterPro"/>
</dbReference>
<keyword evidence="6" id="KW-1185">Reference proteome</keyword>
<sequence length="243" mass="27321">MKTYGLVGKNIDYSFSRTYFTKKFNRENIAAEYKNFDLEEINQFPQILQNNPGISGLNVTIPYKQAVIPFLDKLSADAEKIGAVNTIEIEKDQTLTGHNTDFIGFKESIQALLEAHHKKALILGTGGASKAVAYTLEDLGIQYKFVSRKAGNDRLDYAAIDKKLLQEFSIIVNCTPLGTFPAVEKHPPLPFQYINSSHLVYDLIYNPESTKLMDLARKQGARVSNGLKMLELQAEAAWRIWNS</sequence>